<keyword evidence="2" id="KW-1185">Reference proteome</keyword>
<proteinExistence type="predicted"/>
<accession>A0A812Q848</accession>
<dbReference type="OrthoDB" id="443181at2759"/>
<name>A0A812Q848_SYMPI</name>
<dbReference type="Proteomes" id="UP000649617">
    <property type="component" value="Unassembled WGS sequence"/>
</dbReference>
<reference evidence="1" key="1">
    <citation type="submission" date="2021-02" db="EMBL/GenBank/DDBJ databases">
        <authorList>
            <person name="Dougan E. K."/>
            <person name="Rhodes N."/>
            <person name="Thang M."/>
            <person name="Chan C."/>
        </authorList>
    </citation>
    <scope>NUCLEOTIDE SEQUENCE</scope>
</reference>
<gene>
    <name evidence="1" type="ORF">SPIL2461_LOCUS8912</name>
</gene>
<protein>
    <submittedName>
        <fullName evidence="1">Uncharacterized protein</fullName>
    </submittedName>
</protein>
<evidence type="ECO:0000313" key="1">
    <source>
        <dbReference type="EMBL" id="CAE7367970.1"/>
    </source>
</evidence>
<comment type="caution">
    <text evidence="1">The sequence shown here is derived from an EMBL/GenBank/DDBJ whole genome shotgun (WGS) entry which is preliminary data.</text>
</comment>
<organism evidence="1 2">
    <name type="scientific">Symbiodinium pilosum</name>
    <name type="common">Dinoflagellate</name>
    <dbReference type="NCBI Taxonomy" id="2952"/>
    <lineage>
        <taxon>Eukaryota</taxon>
        <taxon>Sar</taxon>
        <taxon>Alveolata</taxon>
        <taxon>Dinophyceae</taxon>
        <taxon>Suessiales</taxon>
        <taxon>Symbiodiniaceae</taxon>
        <taxon>Symbiodinium</taxon>
    </lineage>
</organism>
<evidence type="ECO:0000313" key="2">
    <source>
        <dbReference type="Proteomes" id="UP000649617"/>
    </source>
</evidence>
<dbReference type="AlphaFoldDB" id="A0A812Q848"/>
<sequence>MKASLWPKPYIASVPAFCPKTGDEKQVDVAMFLPHEMIAALLRVNEGMDILRLQEEELSNRRDIQEHLEAFKNEFRVDNVLALGLWVDGVPYSHDRTQSVECVTLNLPAISQHLADLRLPLLAFPKFFLQKGATWDSVFSILAWSFRCLLFGKWPLQRHCQSPFLDSDSERRKMAGRDIGLLACLAELRGDWAMFKDTLNLPGWQGKGPICHKCNCTLTELHQVSMDAPWRSHILSHDEFVARERASGKRLCNLFSSPGFRNSCIKHDWLHCVDLGVGADFLGGTFQYLVDSYFEGPSKKARCLALFKEIQEYYKETNAESRLPTLTPGMLTKENKKSNKKSWPKLRAKAGEARALISFCRQAVHKYCLKDTEFESRLRQAATSLEACYALLSASQWTLAKMQTRARKFAFYFLALTNCEGKKVLKTWVSECCTAQL</sequence>
<dbReference type="EMBL" id="CAJNIZ010014940">
    <property type="protein sequence ID" value="CAE7367970.1"/>
    <property type="molecule type" value="Genomic_DNA"/>
</dbReference>